<evidence type="ECO:0000313" key="2">
    <source>
        <dbReference type="Proteomes" id="UP000076447"/>
    </source>
</evidence>
<name>A0A161XK38_9CELL</name>
<reference evidence="1 2" key="1">
    <citation type="submission" date="2016-01" db="EMBL/GenBank/DDBJ databases">
        <title>Genome sequence of Oerskovia enterophila VJag, an agar and cellulose degrading bacterium.</title>
        <authorList>
            <person name="Poehlein A."/>
            <person name="Jag V."/>
            <person name="Bengelsdorf F."/>
            <person name="Duerre P."/>
            <person name="Daniel R."/>
        </authorList>
    </citation>
    <scope>NUCLEOTIDE SEQUENCE [LARGE SCALE GENOMIC DNA]</scope>
    <source>
        <strain evidence="1 2">VJag</strain>
    </source>
</reference>
<sequence length="77" mass="7878">MLNTGATSSASPSMYWVSTPAVPRSPGNSSIMGRIIGTPCPCASPATLARYGMSDILSRVKVRATSTASSSNAQGTR</sequence>
<dbReference type="Proteomes" id="UP000076447">
    <property type="component" value="Unassembled WGS sequence"/>
</dbReference>
<accession>A0A161XK38</accession>
<evidence type="ECO:0000313" key="1">
    <source>
        <dbReference type="EMBL" id="KZM37147.1"/>
    </source>
</evidence>
<protein>
    <submittedName>
        <fullName evidence="1">Uncharacterized protein</fullName>
    </submittedName>
</protein>
<proteinExistence type="predicted"/>
<comment type="caution">
    <text evidence="1">The sequence shown here is derived from an EMBL/GenBank/DDBJ whole genome shotgun (WGS) entry which is preliminary data.</text>
</comment>
<dbReference type="AlphaFoldDB" id="A0A161XK38"/>
<gene>
    <name evidence="1" type="ORF">OJAG_01380</name>
</gene>
<organism evidence="1 2">
    <name type="scientific">Oerskovia enterophila</name>
    <dbReference type="NCBI Taxonomy" id="43678"/>
    <lineage>
        <taxon>Bacteria</taxon>
        <taxon>Bacillati</taxon>
        <taxon>Actinomycetota</taxon>
        <taxon>Actinomycetes</taxon>
        <taxon>Micrococcales</taxon>
        <taxon>Cellulomonadaceae</taxon>
        <taxon>Oerskovia</taxon>
    </lineage>
</organism>
<dbReference type="EMBL" id="LRIE01000025">
    <property type="protein sequence ID" value="KZM37147.1"/>
    <property type="molecule type" value="Genomic_DNA"/>
</dbReference>